<keyword evidence="3" id="KW-1185">Reference proteome</keyword>
<protein>
    <submittedName>
        <fullName evidence="1">Uncharacterized protein</fullName>
    </submittedName>
</protein>
<name>A0A9P1DAJ1_9DINO</name>
<proteinExistence type="predicted"/>
<organism evidence="1">
    <name type="scientific">Cladocopium goreaui</name>
    <dbReference type="NCBI Taxonomy" id="2562237"/>
    <lineage>
        <taxon>Eukaryota</taxon>
        <taxon>Sar</taxon>
        <taxon>Alveolata</taxon>
        <taxon>Dinophyceae</taxon>
        <taxon>Suessiales</taxon>
        <taxon>Symbiodiniaceae</taxon>
        <taxon>Cladocopium</taxon>
    </lineage>
</organism>
<sequence>MLALRQMKRCERWLPSRVLRVYLRPFSAQFDPKNPLAILSHAEDLRVDEAKQRYMQQWYGSSNIMNERNHHYNRSLQGLEGPNALGVHLSYPARIKFLRGGRGKWGLSRRSIGRFRDPRNTVTSP</sequence>
<dbReference type="Proteomes" id="UP001152797">
    <property type="component" value="Unassembled WGS sequence"/>
</dbReference>
<dbReference type="EMBL" id="CAMXCT030003780">
    <property type="protein sequence ID" value="CAL4793529.1"/>
    <property type="molecule type" value="Genomic_DNA"/>
</dbReference>
<evidence type="ECO:0000313" key="2">
    <source>
        <dbReference type="EMBL" id="CAL1159592.1"/>
    </source>
</evidence>
<evidence type="ECO:0000313" key="1">
    <source>
        <dbReference type="EMBL" id="CAI4006217.1"/>
    </source>
</evidence>
<dbReference type="EMBL" id="CAMXCT010003780">
    <property type="protein sequence ID" value="CAI4006217.1"/>
    <property type="molecule type" value="Genomic_DNA"/>
</dbReference>
<dbReference type="EMBL" id="CAMXCT020003780">
    <property type="protein sequence ID" value="CAL1159592.1"/>
    <property type="molecule type" value="Genomic_DNA"/>
</dbReference>
<dbReference type="AlphaFoldDB" id="A0A9P1DAJ1"/>
<reference evidence="1" key="1">
    <citation type="submission" date="2022-10" db="EMBL/GenBank/DDBJ databases">
        <authorList>
            <person name="Chen Y."/>
            <person name="Dougan E. K."/>
            <person name="Chan C."/>
            <person name="Rhodes N."/>
            <person name="Thang M."/>
        </authorList>
    </citation>
    <scope>NUCLEOTIDE SEQUENCE</scope>
</reference>
<dbReference type="OrthoDB" id="10485792at2759"/>
<gene>
    <name evidence="1" type="ORF">C1SCF055_LOCUS31875</name>
</gene>
<comment type="caution">
    <text evidence="1">The sequence shown here is derived from an EMBL/GenBank/DDBJ whole genome shotgun (WGS) entry which is preliminary data.</text>
</comment>
<accession>A0A9P1DAJ1</accession>
<evidence type="ECO:0000313" key="3">
    <source>
        <dbReference type="Proteomes" id="UP001152797"/>
    </source>
</evidence>
<reference evidence="2" key="2">
    <citation type="submission" date="2024-04" db="EMBL/GenBank/DDBJ databases">
        <authorList>
            <person name="Chen Y."/>
            <person name="Shah S."/>
            <person name="Dougan E. K."/>
            <person name="Thang M."/>
            <person name="Chan C."/>
        </authorList>
    </citation>
    <scope>NUCLEOTIDE SEQUENCE [LARGE SCALE GENOMIC DNA]</scope>
</reference>